<evidence type="ECO:0000256" key="3">
    <source>
        <dbReference type="ARBA" id="ARBA00008319"/>
    </source>
</evidence>
<name>A0A7Z0SMK2_9GAMM</name>
<evidence type="ECO:0000256" key="14">
    <source>
        <dbReference type="ARBA" id="ARBA00033138"/>
    </source>
</evidence>
<evidence type="ECO:0000259" key="15">
    <source>
        <dbReference type="SMART" id="SM01329"/>
    </source>
</evidence>
<keyword evidence="7" id="KW-0028">Amino-acid biosynthesis</keyword>
<evidence type="ECO:0000313" key="16">
    <source>
        <dbReference type="EMBL" id="NYT73747.1"/>
    </source>
</evidence>
<dbReference type="Proteomes" id="UP000520876">
    <property type="component" value="Unassembled WGS sequence"/>
</dbReference>
<dbReference type="InterPro" id="IPR050501">
    <property type="entry name" value="ICDH/IPMDH"/>
</dbReference>
<keyword evidence="8" id="KW-0479">Metal-binding</keyword>
<comment type="cofactor">
    <cofactor evidence="1">
        <name>Mn(2+)</name>
        <dbReference type="ChEBI" id="CHEBI:29035"/>
    </cofactor>
</comment>
<accession>A0A7Z0SMK2</accession>
<evidence type="ECO:0000256" key="5">
    <source>
        <dbReference type="ARBA" id="ARBA00013101"/>
    </source>
</evidence>
<keyword evidence="10" id="KW-0560">Oxidoreductase</keyword>
<evidence type="ECO:0000256" key="1">
    <source>
        <dbReference type="ARBA" id="ARBA00001936"/>
    </source>
</evidence>
<evidence type="ECO:0000256" key="8">
    <source>
        <dbReference type="ARBA" id="ARBA00022723"/>
    </source>
</evidence>
<evidence type="ECO:0000256" key="7">
    <source>
        <dbReference type="ARBA" id="ARBA00022605"/>
    </source>
</evidence>
<dbReference type="EC" id="1.1.1.85" evidence="5"/>
<keyword evidence="9" id="KW-0460">Magnesium</keyword>
<proteinExistence type="inferred from homology"/>
<evidence type="ECO:0000256" key="4">
    <source>
        <dbReference type="ARBA" id="ARBA00011738"/>
    </source>
</evidence>
<dbReference type="GO" id="GO:0009098">
    <property type="term" value="P:L-leucine biosynthetic process"/>
    <property type="evidence" value="ECO:0007669"/>
    <property type="project" value="UniProtKB-KW"/>
</dbReference>
<dbReference type="EMBL" id="JACCGK010000013">
    <property type="protein sequence ID" value="NYT73747.1"/>
    <property type="molecule type" value="Genomic_DNA"/>
</dbReference>
<keyword evidence="17" id="KW-1185">Reference proteome</keyword>
<protein>
    <recommendedName>
        <fullName evidence="5">3-isopropylmalate dehydrogenase</fullName>
        <ecNumber evidence="5">1.1.1.85</ecNumber>
    </recommendedName>
    <alternativeName>
        <fullName evidence="14">3-IPM-DH</fullName>
    </alternativeName>
</protein>
<evidence type="ECO:0000256" key="11">
    <source>
        <dbReference type="ARBA" id="ARBA00023027"/>
    </source>
</evidence>
<gene>
    <name evidence="16" type="ORF">HZU72_15120</name>
</gene>
<comment type="similarity">
    <text evidence="3">Belongs to the isocitrate and isopropylmalate dehydrogenases family. LeuB type 1 subfamily.</text>
</comment>
<dbReference type="PANTHER" id="PTHR43275:SF1">
    <property type="entry name" value="D-MALATE DEHYDROGENASE [DECARBOXYLATING]"/>
    <property type="match status" value="1"/>
</dbReference>
<dbReference type="FunFam" id="3.40.718.10:FF:000006">
    <property type="entry name" value="3-isopropylmalate dehydrogenase"/>
    <property type="match status" value="1"/>
</dbReference>
<dbReference type="SUPFAM" id="SSF53659">
    <property type="entry name" value="Isocitrate/Isopropylmalate dehydrogenase-like"/>
    <property type="match status" value="1"/>
</dbReference>
<comment type="subunit">
    <text evidence="4">Homodimer.</text>
</comment>
<feature type="domain" description="Isopropylmalate dehydrogenase-like" evidence="15">
    <location>
        <begin position="7"/>
        <end position="352"/>
    </location>
</feature>
<evidence type="ECO:0000256" key="13">
    <source>
        <dbReference type="ARBA" id="ARBA00023304"/>
    </source>
</evidence>
<reference evidence="16 17" key="1">
    <citation type="submission" date="2020-07" db="EMBL/GenBank/DDBJ databases">
        <title>Halomonas sp. QX-2 draft genome sequence.</title>
        <authorList>
            <person name="Qiu X."/>
        </authorList>
    </citation>
    <scope>NUCLEOTIDE SEQUENCE [LARGE SCALE GENOMIC DNA]</scope>
    <source>
        <strain evidence="16 17">QX-2</strain>
    </source>
</reference>
<evidence type="ECO:0000256" key="10">
    <source>
        <dbReference type="ARBA" id="ARBA00023002"/>
    </source>
</evidence>
<keyword evidence="6" id="KW-0432">Leucine biosynthesis</keyword>
<comment type="caution">
    <text evidence="16">The sequence shown here is derived from an EMBL/GenBank/DDBJ whole genome shotgun (WGS) entry which is preliminary data.</text>
</comment>
<dbReference type="Gene3D" id="3.40.718.10">
    <property type="entry name" value="Isopropylmalate Dehydrogenase"/>
    <property type="match status" value="1"/>
</dbReference>
<dbReference type="SMART" id="SM01329">
    <property type="entry name" value="Iso_dh"/>
    <property type="match status" value="1"/>
</dbReference>
<organism evidence="16 17">
    <name type="scientific">Vreelandella sedimenti</name>
    <dbReference type="NCBI Taxonomy" id="2729618"/>
    <lineage>
        <taxon>Bacteria</taxon>
        <taxon>Pseudomonadati</taxon>
        <taxon>Pseudomonadota</taxon>
        <taxon>Gammaproteobacteria</taxon>
        <taxon>Oceanospirillales</taxon>
        <taxon>Halomonadaceae</taxon>
        <taxon>Vreelandella</taxon>
    </lineage>
</organism>
<evidence type="ECO:0000256" key="12">
    <source>
        <dbReference type="ARBA" id="ARBA00023211"/>
    </source>
</evidence>
<evidence type="ECO:0000256" key="9">
    <source>
        <dbReference type="ARBA" id="ARBA00022842"/>
    </source>
</evidence>
<dbReference type="Pfam" id="PF00180">
    <property type="entry name" value="Iso_dh"/>
    <property type="match status" value="1"/>
</dbReference>
<evidence type="ECO:0000256" key="2">
    <source>
        <dbReference type="ARBA" id="ARBA00001946"/>
    </source>
</evidence>
<dbReference type="InterPro" id="IPR024084">
    <property type="entry name" value="IsoPropMal-DH-like_dom"/>
</dbReference>
<dbReference type="GO" id="GO:0003862">
    <property type="term" value="F:3-isopropylmalate dehydrogenase activity"/>
    <property type="evidence" value="ECO:0007669"/>
    <property type="project" value="UniProtKB-EC"/>
</dbReference>
<sequence>MADNSYNIAVLSGDGIGPEVIDSALKVLGAASEKHGINLLYQHYEAGAEYYEKNGESISMHTMESIGKAHAVLLGAMGLPHIRKSDGTEIAPQIDIREHYGLFASLRPVKLFEGVGAPLNSGKANMLVIRETTEGLFAGRHDKQEPSDETVSDRLTITRATSEKLFTLAFAQARARKKGGSEGRVTLFDKANVLRSNAFLRKIFYEVAEKNSDIEADHLYIDAAAMMMVQDPSRFDVIVTENVFGDIVSELGAGLVGGLGVAPSGDVSEEHGVFQPSHGTAPDIEGKNIANPVATVLSAAMMLDWLEMRNDDQKCKAAADEIRAVTEKLLAKGVKTADIGGNASSTDITQAYIQEIQSN</sequence>
<keyword evidence="12" id="KW-0464">Manganese</keyword>
<evidence type="ECO:0000313" key="17">
    <source>
        <dbReference type="Proteomes" id="UP000520876"/>
    </source>
</evidence>
<dbReference type="RefSeq" id="WP_180093513.1">
    <property type="nucleotide sequence ID" value="NZ_JACCGK010000013.1"/>
</dbReference>
<dbReference type="PANTHER" id="PTHR43275">
    <property type="entry name" value="D-MALATE DEHYDROGENASE [DECARBOXYLATING]"/>
    <property type="match status" value="1"/>
</dbReference>
<keyword evidence="13" id="KW-0100">Branched-chain amino acid biosynthesis</keyword>
<comment type="cofactor">
    <cofactor evidence="2">
        <name>Mg(2+)</name>
        <dbReference type="ChEBI" id="CHEBI:18420"/>
    </cofactor>
</comment>
<evidence type="ECO:0000256" key="6">
    <source>
        <dbReference type="ARBA" id="ARBA00022430"/>
    </source>
</evidence>
<keyword evidence="11" id="KW-0520">NAD</keyword>
<dbReference type="GO" id="GO:0046872">
    <property type="term" value="F:metal ion binding"/>
    <property type="evidence" value="ECO:0007669"/>
    <property type="project" value="UniProtKB-KW"/>
</dbReference>
<dbReference type="AlphaFoldDB" id="A0A7Z0SMK2"/>